<proteinExistence type="predicted"/>
<reference evidence="2 3" key="1">
    <citation type="submission" date="2023-01" db="EMBL/GenBank/DDBJ databases">
        <title>Characterization of estradiol degrading bacteria Microbacterium sp. MZT7 and reveal degrading genes through genome analysis.</title>
        <authorList>
            <person name="Hao P."/>
            <person name="Gao Y."/>
        </authorList>
    </citation>
    <scope>NUCLEOTIDE SEQUENCE [LARGE SCALE GENOMIC DNA]</scope>
    <source>
        <strain evidence="2 3">MZT7</strain>
    </source>
</reference>
<dbReference type="RefSeq" id="WP_231819363.1">
    <property type="nucleotide sequence ID" value="NZ_CP082781.1"/>
</dbReference>
<feature type="domain" description="Amidohydrolase-related" evidence="1">
    <location>
        <begin position="56"/>
        <end position="265"/>
    </location>
</feature>
<evidence type="ECO:0000259" key="1">
    <source>
        <dbReference type="Pfam" id="PF04909"/>
    </source>
</evidence>
<dbReference type="Proteomes" id="UP001199642">
    <property type="component" value="Chromosome"/>
</dbReference>
<evidence type="ECO:0000313" key="2">
    <source>
        <dbReference type="EMBL" id="UGS25520.1"/>
    </source>
</evidence>
<dbReference type="InterPro" id="IPR032466">
    <property type="entry name" value="Metal_Hydrolase"/>
</dbReference>
<gene>
    <name evidence="2" type="ORF">K8F61_12635</name>
</gene>
<dbReference type="SUPFAM" id="SSF51556">
    <property type="entry name" value="Metallo-dependent hydrolases"/>
    <property type="match status" value="1"/>
</dbReference>
<organism evidence="2 3">
    <name type="scientific">Microbacterium resistens</name>
    <dbReference type="NCBI Taxonomy" id="156977"/>
    <lineage>
        <taxon>Bacteria</taxon>
        <taxon>Bacillati</taxon>
        <taxon>Actinomycetota</taxon>
        <taxon>Actinomycetes</taxon>
        <taxon>Micrococcales</taxon>
        <taxon>Microbacteriaceae</taxon>
        <taxon>Microbacterium</taxon>
    </lineage>
</organism>
<sequence length="266" mass="28247">MTARSRALLASFAALGAVDTTCHLGTWPSRLAASADPDRLRAYAARHGLRALWVGHLASLFGFDTRSGNEALIDACGADPLFVPFAVLDAGSPTWAAELDGAVAAGFRGIRVAPAHHGTPVGALVPVLQAAQEHGLPVQLLVRLDDARVRHPRSPVTDPELHHIADLIRAAPVAPLVLSGLNRGEERELRRHFGDDLPAHVHLDLWHVNGPTFVADALAEEPGRWVFGSGFPIQTPEATMLQLAAAALPPEDLRRITSGTATSLLP</sequence>
<protein>
    <recommendedName>
        <fullName evidence="1">Amidohydrolase-related domain-containing protein</fullName>
    </recommendedName>
</protein>
<dbReference type="Pfam" id="PF04909">
    <property type="entry name" value="Amidohydro_2"/>
    <property type="match status" value="1"/>
</dbReference>
<name>A0ABY3RRG0_9MICO</name>
<dbReference type="Gene3D" id="3.20.20.140">
    <property type="entry name" value="Metal-dependent hydrolases"/>
    <property type="match status" value="1"/>
</dbReference>
<keyword evidence="3" id="KW-1185">Reference proteome</keyword>
<dbReference type="EMBL" id="CP082781">
    <property type="protein sequence ID" value="UGS25520.1"/>
    <property type="molecule type" value="Genomic_DNA"/>
</dbReference>
<evidence type="ECO:0000313" key="3">
    <source>
        <dbReference type="Proteomes" id="UP001199642"/>
    </source>
</evidence>
<accession>A0ABY3RRG0</accession>
<dbReference type="InterPro" id="IPR006680">
    <property type="entry name" value="Amidohydro-rel"/>
</dbReference>